<feature type="compositionally biased region" description="Polar residues" evidence="1">
    <location>
        <begin position="163"/>
        <end position="172"/>
    </location>
</feature>
<feature type="region of interest" description="Disordered" evidence="1">
    <location>
        <begin position="57"/>
        <end position="106"/>
    </location>
</feature>
<comment type="caution">
    <text evidence="2">The sequence shown here is derived from an EMBL/GenBank/DDBJ whole genome shotgun (WGS) entry which is preliminary data.</text>
</comment>
<gene>
    <name evidence="2" type="ORF">DID88_004043</name>
</gene>
<evidence type="ECO:0000256" key="1">
    <source>
        <dbReference type="SAM" id="MobiDB-lite"/>
    </source>
</evidence>
<proteinExistence type="predicted"/>
<reference evidence="2 3" key="1">
    <citation type="submission" date="2018-06" db="EMBL/GenBank/DDBJ databases">
        <title>Genome Sequence of the Brown Rot Fungal Pathogen Monilinia fructigena.</title>
        <authorList>
            <person name="Landi L."/>
            <person name="De Miccolis Angelini R.M."/>
            <person name="Pollastro S."/>
            <person name="Abate D."/>
            <person name="Faretra F."/>
            <person name="Romanazzi G."/>
        </authorList>
    </citation>
    <scope>NUCLEOTIDE SEQUENCE [LARGE SCALE GENOMIC DNA]</scope>
    <source>
        <strain evidence="2 3">Mfrg269</strain>
    </source>
</reference>
<feature type="region of interest" description="Disordered" evidence="1">
    <location>
        <begin position="151"/>
        <end position="172"/>
    </location>
</feature>
<protein>
    <submittedName>
        <fullName evidence="2">Uncharacterized protein</fullName>
    </submittedName>
</protein>
<accession>A0A395ISW7</accession>
<dbReference type="AlphaFoldDB" id="A0A395ISW7"/>
<evidence type="ECO:0000313" key="2">
    <source>
        <dbReference type="EMBL" id="RAL62954.1"/>
    </source>
</evidence>
<organism evidence="2 3">
    <name type="scientific">Monilinia fructigena</name>
    <dbReference type="NCBI Taxonomy" id="38457"/>
    <lineage>
        <taxon>Eukaryota</taxon>
        <taxon>Fungi</taxon>
        <taxon>Dikarya</taxon>
        <taxon>Ascomycota</taxon>
        <taxon>Pezizomycotina</taxon>
        <taxon>Leotiomycetes</taxon>
        <taxon>Helotiales</taxon>
        <taxon>Sclerotiniaceae</taxon>
        <taxon>Monilinia</taxon>
    </lineage>
</organism>
<name>A0A395ISW7_9HELO</name>
<sequence length="234" mass="26599">MCNTIDTVEVCPICGNIKRITCAEIRCESNIHPIRDLPYNLTICKNYRELRNTTVADSNYPSSGDKLQELRDTTAESTKLSDVTEDILEDDHDPKDDSDSTISDISELNDTEMDLMIDILKLEIDQEYILVKRDGLQELVDAAAESTKLSDRTEVISEDDSDSNGSDTSEVSTFSDEIYEAIMSDLSEGIIEYDDQVFDSNKDDFLVNRYLCSTPEIDTRVRQLKREAMGLRWH</sequence>
<dbReference type="Proteomes" id="UP000249056">
    <property type="component" value="Unassembled WGS sequence"/>
</dbReference>
<dbReference type="EMBL" id="QKRW01000021">
    <property type="protein sequence ID" value="RAL62954.1"/>
    <property type="molecule type" value="Genomic_DNA"/>
</dbReference>
<keyword evidence="3" id="KW-1185">Reference proteome</keyword>
<dbReference type="OrthoDB" id="10460246at2759"/>
<evidence type="ECO:0000313" key="3">
    <source>
        <dbReference type="Proteomes" id="UP000249056"/>
    </source>
</evidence>